<dbReference type="InterPro" id="IPR006683">
    <property type="entry name" value="Thioestr_dom"/>
</dbReference>
<protein>
    <submittedName>
        <fullName evidence="5">Acyl-CoA thioesterase</fullName>
    </submittedName>
</protein>
<evidence type="ECO:0000259" key="4">
    <source>
        <dbReference type="PROSITE" id="PS51770"/>
    </source>
</evidence>
<dbReference type="Pfam" id="PF03061">
    <property type="entry name" value="4HBT"/>
    <property type="match status" value="1"/>
</dbReference>
<dbReference type="Proteomes" id="UP001165089">
    <property type="component" value="Unassembled WGS sequence"/>
</dbReference>
<proteinExistence type="inferred from homology"/>
<name>A0ABQ5Q367_9BACT</name>
<organism evidence="5 6">
    <name type="scientific">Geothrix rubra</name>
    <dbReference type="NCBI Taxonomy" id="2927977"/>
    <lineage>
        <taxon>Bacteria</taxon>
        <taxon>Pseudomonadati</taxon>
        <taxon>Acidobacteriota</taxon>
        <taxon>Holophagae</taxon>
        <taxon>Holophagales</taxon>
        <taxon>Holophagaceae</taxon>
        <taxon>Geothrix</taxon>
    </lineage>
</organism>
<evidence type="ECO:0000313" key="5">
    <source>
        <dbReference type="EMBL" id="GLH68944.1"/>
    </source>
</evidence>
<comment type="similarity">
    <text evidence="1">Belongs to the acyl coenzyme A hydrolase family.</text>
</comment>
<dbReference type="SUPFAM" id="SSF54637">
    <property type="entry name" value="Thioesterase/thiol ester dehydrase-isomerase"/>
    <property type="match status" value="1"/>
</dbReference>
<dbReference type="RefSeq" id="WP_285722625.1">
    <property type="nucleotide sequence ID" value="NZ_BSDD01000001.1"/>
</dbReference>
<evidence type="ECO:0000256" key="1">
    <source>
        <dbReference type="ARBA" id="ARBA00010458"/>
    </source>
</evidence>
<dbReference type="PANTHER" id="PTHR11049:SF24">
    <property type="entry name" value="CYTOSOLIC ACYL COENZYME A THIOESTER HYDROLASE"/>
    <property type="match status" value="1"/>
</dbReference>
<evidence type="ECO:0000256" key="3">
    <source>
        <dbReference type="PROSITE-ProRule" id="PRU01106"/>
    </source>
</evidence>
<dbReference type="CDD" id="cd03442">
    <property type="entry name" value="BFIT_BACH"/>
    <property type="match status" value="1"/>
</dbReference>
<keyword evidence="6" id="KW-1185">Reference proteome</keyword>
<dbReference type="PANTHER" id="PTHR11049">
    <property type="entry name" value="ACYL COENZYME A THIOESTER HYDROLASE"/>
    <property type="match status" value="1"/>
</dbReference>
<dbReference type="InterPro" id="IPR033120">
    <property type="entry name" value="HOTDOG_ACOT"/>
</dbReference>
<dbReference type="EMBL" id="BSDD01000001">
    <property type="protein sequence ID" value="GLH68944.1"/>
    <property type="molecule type" value="Genomic_DNA"/>
</dbReference>
<dbReference type="Gene3D" id="3.10.129.10">
    <property type="entry name" value="Hotdog Thioesterase"/>
    <property type="match status" value="1"/>
</dbReference>
<dbReference type="PROSITE" id="PS51770">
    <property type="entry name" value="HOTDOG_ACOT"/>
    <property type="match status" value="1"/>
</dbReference>
<feature type="domain" description="HotDog ACOT-type" evidence="4">
    <location>
        <begin position="1"/>
        <end position="111"/>
    </location>
</feature>
<accession>A0ABQ5Q367</accession>
<sequence>MLISREMVLDQDIGLNGTLFGGDMMARMDMVAGITASLMSRNRRFVTLKVSELIFHSPVRPGEIIEFYATISRQGRTSLTIQIEVQVYAPVTDSHRDVTSGEFVMVAVDGEGQSESILWKPEAIQEANRAHETRKARQAGRKIPG</sequence>
<dbReference type="InterPro" id="IPR029069">
    <property type="entry name" value="HotDog_dom_sf"/>
</dbReference>
<comment type="caution">
    <text evidence="5">The sequence shown here is derived from an EMBL/GenBank/DDBJ whole genome shotgun (WGS) entry which is preliminary data.</text>
</comment>
<reference evidence="5 6" key="1">
    <citation type="journal article" date="2023" name="Antonie Van Leeuwenhoek">
        <title>Mesoterricola silvestris gen. nov., sp. nov., Mesoterricola sediminis sp. nov., Geothrix oryzae sp. nov., Geothrix edaphica sp. nov., Geothrix rubra sp. nov., and Geothrix limicola sp. nov., six novel members of Acidobacteriota isolated from soils.</title>
        <authorList>
            <person name="Itoh H."/>
            <person name="Sugisawa Y."/>
            <person name="Mise K."/>
            <person name="Xu Z."/>
            <person name="Kuniyasu M."/>
            <person name="Ushijima N."/>
            <person name="Kawano K."/>
            <person name="Kobayashi E."/>
            <person name="Shiratori Y."/>
            <person name="Masuda Y."/>
            <person name="Senoo K."/>
        </authorList>
    </citation>
    <scope>NUCLEOTIDE SEQUENCE [LARGE SCALE GENOMIC DNA]</scope>
    <source>
        <strain evidence="5 6">Red803</strain>
    </source>
</reference>
<evidence type="ECO:0000313" key="6">
    <source>
        <dbReference type="Proteomes" id="UP001165089"/>
    </source>
</evidence>
<dbReference type="InterPro" id="IPR040170">
    <property type="entry name" value="Cytosol_ACT"/>
</dbReference>
<keyword evidence="2 3" id="KW-0378">Hydrolase</keyword>
<evidence type="ECO:0000256" key="2">
    <source>
        <dbReference type="ARBA" id="ARBA00022801"/>
    </source>
</evidence>
<gene>
    <name evidence="5" type="ORF">GETHPA_04770</name>
</gene>